<gene>
    <name evidence="3" type="ORF">J057_09631</name>
</gene>
<dbReference type="RefSeq" id="WP_004579899.1">
    <property type="nucleotide sequence ID" value="NZ_AP028878.1"/>
</dbReference>
<keyword evidence="4" id="KW-1185">Reference proteome</keyword>
<dbReference type="Gene3D" id="3.30.70.2880">
    <property type="match status" value="1"/>
</dbReference>
<dbReference type="InterPro" id="IPR038367">
    <property type="entry name" value="PelD_GGDEF_sf"/>
</dbReference>
<dbReference type="eggNOG" id="COG2203">
    <property type="taxonomic scope" value="Bacteria"/>
</dbReference>
<organism evidence="3 4">
    <name type="scientific">Marinobacter nanhaiticus D15-8W</name>
    <dbReference type="NCBI Taxonomy" id="626887"/>
    <lineage>
        <taxon>Bacteria</taxon>
        <taxon>Pseudomonadati</taxon>
        <taxon>Pseudomonadota</taxon>
        <taxon>Gammaproteobacteria</taxon>
        <taxon>Pseudomonadales</taxon>
        <taxon>Marinobacteraceae</taxon>
        <taxon>Marinobacter</taxon>
    </lineage>
</organism>
<feature type="transmembrane region" description="Helical" evidence="1">
    <location>
        <begin position="20"/>
        <end position="37"/>
    </location>
</feature>
<dbReference type="Proteomes" id="UP000013165">
    <property type="component" value="Unassembled WGS sequence"/>
</dbReference>
<name>N6X3G3_9GAMM</name>
<comment type="caution">
    <text evidence="3">The sequence shown here is derived from an EMBL/GenBank/DDBJ whole genome shotgun (WGS) entry which is preliminary data.</text>
</comment>
<feature type="domain" description="PelD GGDEF" evidence="2">
    <location>
        <begin position="322"/>
        <end position="432"/>
    </location>
</feature>
<dbReference type="Pfam" id="PF16963">
    <property type="entry name" value="PelD_GGDEF"/>
    <property type="match status" value="1"/>
</dbReference>
<feature type="transmembrane region" description="Helical" evidence="1">
    <location>
        <begin position="94"/>
        <end position="111"/>
    </location>
</feature>
<keyword evidence="1" id="KW-1133">Transmembrane helix</keyword>
<proteinExistence type="predicted"/>
<feature type="transmembrane region" description="Helical" evidence="1">
    <location>
        <begin position="57"/>
        <end position="82"/>
    </location>
</feature>
<evidence type="ECO:0000313" key="4">
    <source>
        <dbReference type="Proteomes" id="UP000013165"/>
    </source>
</evidence>
<keyword evidence="1" id="KW-0812">Transmembrane</keyword>
<dbReference type="PATRIC" id="fig|626887.3.peg.1933"/>
<keyword evidence="1" id="KW-0472">Membrane</keyword>
<accession>N6X3G3</accession>
<sequence>MDSLEHTAERARQVGQTLRWFEMLVITGICFALGAWNRPEDPFYLSGNFPWPVLGPLLVGLRYGFFLSLVASILIVAGLGVYQRYLAPTSEPYPFIWAVGILAVSLLAGEFRDYWERRRAKLEASNDYREARLEEFTRNYYLLKVSHDRLEQQLAGSSRSLREALRRLYGELGQDTAAGLTRGRASAMLQLLARYGQIQIAGVFPVIDGQAGNEPLATVGNVKPLPGNDPLIQHALAEAKLISIQSEYRQRQPDMDTRFLAVIPFIDANGHINALCAIEAMPFFSFEPQTLRFLAILAGHMADLVVEQEDTSPTDTPELRHLRHQLARVGRDAEDFELPAALVALHMPAGLRAQQVAEHIKRVRRGLDLIHEVHDDDRHTVIVLMPLTDELGRAGYIQRLEDGIREQLGISLHDAEGELQVLQVAQKQAAETWLQEALDHGR</sequence>
<protein>
    <recommendedName>
        <fullName evidence="2">PelD GGDEF domain-containing protein</fullName>
    </recommendedName>
</protein>
<reference evidence="3 4" key="1">
    <citation type="journal article" date="2013" name="Genome Announc.">
        <title>Genome Sequence of the Polycyclic Aromatic Hydrocarbon-Degrading Bacterium Strain Marinobacter nanhaiticus D15-8WT.</title>
        <authorList>
            <person name="Cui Z."/>
            <person name="Gao W."/>
            <person name="Li Q."/>
            <person name="Xu G."/>
            <person name="Zheng L."/>
        </authorList>
    </citation>
    <scope>NUCLEOTIDE SEQUENCE [LARGE SCALE GENOMIC DNA]</scope>
    <source>
        <strain evidence="3 4">D15-8W</strain>
    </source>
</reference>
<dbReference type="AlphaFoldDB" id="N6X3G3"/>
<evidence type="ECO:0000259" key="2">
    <source>
        <dbReference type="Pfam" id="PF16963"/>
    </source>
</evidence>
<dbReference type="InterPro" id="IPR031583">
    <property type="entry name" value="PelD_GGDEF"/>
</dbReference>
<dbReference type="OrthoDB" id="5442761at2"/>
<dbReference type="EMBL" id="APLQ01000011">
    <property type="protein sequence ID" value="ENO15603.1"/>
    <property type="molecule type" value="Genomic_DNA"/>
</dbReference>
<dbReference type="InterPro" id="IPR029016">
    <property type="entry name" value="GAF-like_dom_sf"/>
</dbReference>
<evidence type="ECO:0000313" key="3">
    <source>
        <dbReference type="EMBL" id="ENO15603.1"/>
    </source>
</evidence>
<dbReference type="STRING" id="626887.J057_09631"/>
<dbReference type="Gene3D" id="3.30.450.40">
    <property type="match status" value="1"/>
</dbReference>
<evidence type="ECO:0000256" key="1">
    <source>
        <dbReference type="SAM" id="Phobius"/>
    </source>
</evidence>
<dbReference type="HOGENOM" id="CLU_046136_1_0_6"/>